<gene>
    <name evidence="7" type="ORF">BKD09_32380</name>
    <name evidence="8" type="ORF">BSZ19_22100</name>
</gene>
<evidence type="ECO:0000256" key="3">
    <source>
        <dbReference type="PIRSR" id="PIRSR617774-2"/>
    </source>
</evidence>
<keyword evidence="5" id="KW-0732">Signal</keyword>
<evidence type="ECO:0000256" key="2">
    <source>
        <dbReference type="PIRSR" id="PIRSR617774-1"/>
    </source>
</evidence>
<feature type="binding site" evidence="3">
    <location>
        <position position="303"/>
    </location>
    <ligand>
        <name>Mn(2+)</name>
        <dbReference type="ChEBI" id="CHEBI:29035"/>
        <label>2</label>
    </ligand>
</feature>
<name>A0A1L3FIM3_BRAJP</name>
<dbReference type="CDD" id="cd20304">
    <property type="entry name" value="cupin_OxDC_N"/>
    <property type="match status" value="1"/>
</dbReference>
<dbReference type="GO" id="GO:0046872">
    <property type="term" value="F:metal ion binding"/>
    <property type="evidence" value="ECO:0007669"/>
    <property type="project" value="UniProtKB-KW"/>
</dbReference>
<dbReference type="InterPro" id="IPR011051">
    <property type="entry name" value="RmlC_Cupin_sf"/>
</dbReference>
<dbReference type="InterPro" id="IPR017774">
    <property type="entry name" value="Bicupin_oxalate_deCO2ase/Oxase"/>
</dbReference>
<feature type="binding site" evidence="3">
    <location>
        <position position="347"/>
    </location>
    <ligand>
        <name>Mn(2+)</name>
        <dbReference type="ChEBI" id="CHEBI:29035"/>
        <label>2</label>
    </ligand>
</feature>
<protein>
    <submittedName>
        <fullName evidence="7">Oxalate decarboxylase</fullName>
    </submittedName>
</protein>
<evidence type="ECO:0000259" key="6">
    <source>
        <dbReference type="SMART" id="SM00835"/>
    </source>
</evidence>
<dbReference type="CDD" id="cd20305">
    <property type="entry name" value="cupin_OxDC_C"/>
    <property type="match status" value="1"/>
</dbReference>
<dbReference type="NCBIfam" id="TIGR03404">
    <property type="entry name" value="bicupin_oxalic"/>
    <property type="match status" value="1"/>
</dbReference>
<feature type="binding site" evidence="3">
    <location>
        <position position="128"/>
    </location>
    <ligand>
        <name>Mn(2+)</name>
        <dbReference type="ChEBI" id="CHEBI:29035"/>
        <label>1</label>
    </ligand>
</feature>
<feature type="region of interest" description="Disordered" evidence="4">
    <location>
        <begin position="32"/>
        <end position="73"/>
    </location>
</feature>
<accession>A0A1L3FIM3</accession>
<dbReference type="Gene3D" id="2.60.120.10">
    <property type="entry name" value="Jelly Rolls"/>
    <property type="match status" value="2"/>
</dbReference>
<dbReference type="InterPro" id="IPR006311">
    <property type="entry name" value="TAT_signal"/>
</dbReference>
<dbReference type="InterPro" id="IPR051610">
    <property type="entry name" value="GPI/OXD"/>
</dbReference>
<dbReference type="RefSeq" id="WP_071915263.1">
    <property type="nucleotide sequence ID" value="NZ_CP017637.1"/>
</dbReference>
<feature type="chain" id="PRO_5011896892" evidence="5">
    <location>
        <begin position="28"/>
        <end position="409"/>
    </location>
</feature>
<dbReference type="GO" id="GO:0033609">
    <property type="term" value="P:oxalate metabolic process"/>
    <property type="evidence" value="ECO:0007669"/>
    <property type="project" value="InterPro"/>
</dbReference>
<dbReference type="InterPro" id="IPR006045">
    <property type="entry name" value="Cupin_1"/>
</dbReference>
<feature type="signal peptide" evidence="5">
    <location>
        <begin position="1"/>
        <end position="27"/>
    </location>
</feature>
<feature type="domain" description="Cupin type-1" evidence="6">
    <location>
        <begin position="77"/>
        <end position="220"/>
    </location>
</feature>
<dbReference type="AlphaFoldDB" id="A0A1L3FIM3"/>
<dbReference type="PANTHER" id="PTHR35848">
    <property type="entry name" value="OXALATE-BINDING PROTEIN"/>
    <property type="match status" value="1"/>
</dbReference>
<dbReference type="SMART" id="SM00835">
    <property type="entry name" value="Cupin_1"/>
    <property type="match status" value="2"/>
</dbReference>
<comment type="cofactor">
    <cofactor evidence="3">
        <name>Mn(2+)</name>
        <dbReference type="ChEBI" id="CHEBI:29035"/>
    </cofactor>
    <text evidence="3">Binds 2 manganese ions per subunit.</text>
</comment>
<feature type="binding site" evidence="3">
    <location>
        <position position="308"/>
    </location>
    <ligand>
        <name>Mn(2+)</name>
        <dbReference type="ChEBI" id="CHEBI:29035"/>
        <label>2</label>
    </ligand>
</feature>
<dbReference type="InterPro" id="IPR014710">
    <property type="entry name" value="RmlC-like_jellyroll"/>
</dbReference>
<keyword evidence="1 3" id="KW-0479">Metal-binding</keyword>
<evidence type="ECO:0000256" key="5">
    <source>
        <dbReference type="SAM" id="SignalP"/>
    </source>
</evidence>
<feature type="active site" description="Proton donor" evidence="2">
    <location>
        <position position="361"/>
    </location>
</feature>
<dbReference type="SUPFAM" id="SSF51182">
    <property type="entry name" value="RmlC-like cupins"/>
    <property type="match status" value="1"/>
</dbReference>
<feature type="binding site" evidence="3">
    <location>
        <position position="301"/>
    </location>
    <ligand>
        <name>Mn(2+)</name>
        <dbReference type="ChEBI" id="CHEBI:29035"/>
        <label>2</label>
    </ligand>
</feature>
<evidence type="ECO:0000256" key="1">
    <source>
        <dbReference type="ARBA" id="ARBA00022723"/>
    </source>
</evidence>
<keyword evidence="3" id="KW-0464">Manganese</keyword>
<organism evidence="7 9">
    <name type="scientific">Bradyrhizobium japonicum</name>
    <dbReference type="NCBI Taxonomy" id="375"/>
    <lineage>
        <taxon>Bacteria</taxon>
        <taxon>Pseudomonadati</taxon>
        <taxon>Pseudomonadota</taxon>
        <taxon>Alphaproteobacteria</taxon>
        <taxon>Hyphomicrobiales</taxon>
        <taxon>Nitrobacteraceae</taxon>
        <taxon>Bradyrhizobium</taxon>
    </lineage>
</organism>
<dbReference type="PROSITE" id="PS51318">
    <property type="entry name" value="TAT"/>
    <property type="match status" value="1"/>
</dbReference>
<evidence type="ECO:0000256" key="4">
    <source>
        <dbReference type="SAM" id="MobiDB-lite"/>
    </source>
</evidence>
<evidence type="ECO:0000313" key="7">
    <source>
        <dbReference type="EMBL" id="APG13052.1"/>
    </source>
</evidence>
<dbReference type="Pfam" id="PF00190">
    <property type="entry name" value="Cupin_1"/>
    <property type="match status" value="2"/>
</dbReference>
<dbReference type="Proteomes" id="UP000181962">
    <property type="component" value="Chromosome"/>
</dbReference>
<evidence type="ECO:0000313" key="9">
    <source>
        <dbReference type="Proteomes" id="UP000181962"/>
    </source>
</evidence>
<dbReference type="OrthoDB" id="1973590at2"/>
<feature type="binding site" evidence="3">
    <location>
        <position position="124"/>
    </location>
    <ligand>
        <name>Mn(2+)</name>
        <dbReference type="ChEBI" id="CHEBI:29035"/>
        <label>1</label>
    </ligand>
</feature>
<dbReference type="PANTHER" id="PTHR35848:SF9">
    <property type="entry name" value="SLL1358 PROTEIN"/>
    <property type="match status" value="1"/>
</dbReference>
<dbReference type="EMBL" id="NAFL01000256">
    <property type="protein sequence ID" value="OSJ31322.1"/>
    <property type="molecule type" value="Genomic_DNA"/>
</dbReference>
<evidence type="ECO:0000313" key="8">
    <source>
        <dbReference type="EMBL" id="OSJ31322.1"/>
    </source>
</evidence>
<feature type="domain" description="Cupin type-1" evidence="6">
    <location>
        <begin position="256"/>
        <end position="397"/>
    </location>
</feature>
<feature type="binding site" evidence="3">
    <location>
        <position position="167"/>
    </location>
    <ligand>
        <name>Mn(2+)</name>
        <dbReference type="ChEBI" id="CHEBI:29035"/>
        <label>1</label>
    </ligand>
</feature>
<feature type="binding site" evidence="3">
    <location>
        <position position="122"/>
    </location>
    <ligand>
        <name>Mn(2+)</name>
        <dbReference type="ChEBI" id="CHEBI:29035"/>
        <label>1</label>
    </ligand>
</feature>
<evidence type="ECO:0000313" key="10">
    <source>
        <dbReference type="Proteomes" id="UP000193335"/>
    </source>
</evidence>
<proteinExistence type="predicted"/>
<reference evidence="7 9" key="1">
    <citation type="submission" date="2016-11" db="EMBL/GenBank/DDBJ databases">
        <title>Complete Genome Sequence of Bradyrhizobium sp. strain J5, an isolated from soybean nodule in Hokkaido.</title>
        <authorList>
            <person name="Kanehara K."/>
        </authorList>
    </citation>
    <scope>NUCLEOTIDE SEQUENCE [LARGE SCALE GENOMIC DNA]</scope>
    <source>
        <strain evidence="7 9">J5</strain>
    </source>
</reference>
<dbReference type="Proteomes" id="UP000193335">
    <property type="component" value="Unassembled WGS sequence"/>
</dbReference>
<dbReference type="EMBL" id="CP017637">
    <property type="protein sequence ID" value="APG13052.1"/>
    <property type="molecule type" value="Genomic_DNA"/>
</dbReference>
<reference evidence="8 10" key="2">
    <citation type="submission" date="2017-03" db="EMBL/GenBank/DDBJ databases">
        <title>Whole genome sequences of fourteen strains of Bradyrhizobium canariense and one strain of Bradyrhizobium japonicum isolated from Lupinus (Papilionoideae: Genisteae) species in Algeria.</title>
        <authorList>
            <person name="Crovadore J."/>
            <person name="Chekireb D."/>
            <person name="Brachmann A."/>
            <person name="Chablais R."/>
            <person name="Cochard B."/>
            <person name="Lefort F."/>
        </authorList>
    </citation>
    <scope>NUCLEOTIDE SEQUENCE [LARGE SCALE GENOMIC DNA]</scope>
    <source>
        <strain evidence="8 10">UBMA197</strain>
    </source>
</reference>
<sequence length="409" mass="44766">MDSISRRHMLAATATGGLLTSVGLAHAQTADGAIPQPQRPGHGGTDPGPRNLMRDRQNPDLLVPPSTDHGTLPNLRFSFSDAHMRLEPGGWTRQVTQRELGIAKSMAGVNMRLNAGGVRELHWHKASEWAYMLYGTARVTAVDSEGRYFVDDVGVGDLWFFPGGTPHSIQGLGPDGCEFLLVFDDGDFDEDNTFLLNDWFKRIPTDVLGKNFGVPASLFGHTPDESERYIFLAPLPGPLGSEAISGAKASETSYTWRMMEQVPIKTKGGTVRITDSRLFPISTTTAAALVELEPGGLREVHWHPNGDEWLYVIEGQARMGVFAGQGQARTFDLQAGDVGYVPVAMGHYLENTGSTNFRFLETFKSDRFIDFSLDTWMAATPPGLVQAHLKLDPKVMSALRTNKALVVPE</sequence>